<dbReference type="SUPFAM" id="SSF50993">
    <property type="entry name" value="Peptidase/esterase 'gauge' domain"/>
    <property type="match status" value="1"/>
</dbReference>
<feature type="compositionally biased region" description="Basic and acidic residues" evidence="5">
    <location>
        <begin position="77"/>
        <end position="86"/>
    </location>
</feature>
<evidence type="ECO:0000313" key="8">
    <source>
        <dbReference type="EMBL" id="CAI2370259.1"/>
    </source>
</evidence>
<accession>A0AAD1UK47</accession>
<gene>
    <name evidence="8" type="ORF">ECRASSUSDP1_LOCUS11568</name>
</gene>
<dbReference type="Pfam" id="PF00326">
    <property type="entry name" value="Peptidase_S9"/>
    <property type="match status" value="1"/>
</dbReference>
<reference evidence="8" key="1">
    <citation type="submission" date="2023-07" db="EMBL/GenBank/DDBJ databases">
        <authorList>
            <consortium name="AG Swart"/>
            <person name="Singh M."/>
            <person name="Singh A."/>
            <person name="Seah K."/>
            <person name="Emmerich C."/>
        </authorList>
    </citation>
    <scope>NUCLEOTIDE SEQUENCE</scope>
    <source>
        <strain evidence="8">DP1</strain>
    </source>
</reference>
<keyword evidence="9" id="KW-1185">Reference proteome</keyword>
<proteinExistence type="inferred from homology"/>
<evidence type="ECO:0000259" key="6">
    <source>
        <dbReference type="Pfam" id="PF00326"/>
    </source>
</evidence>
<sequence length="1066" mass="125064">MFKALTCRPQTRLLPYSHIHRRTFFNFFKRDKKSNQEPVSKETDSEEITQTNIQENLTQKPANTSPTGERQFVKNLDQSEKKESTESHLQTQETMDSELLMREEPTPMEIPKASEVASGSYKDPRLQEFEGTEKFKESLTQMQEFIPEAPQLTKFSRLRKIDPEQKEVLNNLIAYTNKELTMKFKREHVYNISGHSLYFPKKDGSQISTSEEALYKEVVFESDKTEFLRSQVKVDNQLKRRPTKIRNMQKFNKELIKNAQLPKHIRFDTWTSNKFEKYLDPYKYLDKPTDKQNKAFMNKENQYRNSLLFKAKMKEEIFLREIENRQFNPKLVPIFYEKFCYYRNIDNPADNMTIYRYPADKITDRGKIPTENLEHEQRVFLLSDLTHLYDEYALKIPAIKEFIEELMKSLDEGNLSPLYWFNINHDENYAAIVFDTFGNGTTYDIVIKDLKLDKLLPIIVRNSEGVVFDQFQGFYYPLKDAEGRAYRICRHQLGTMQSNDSLIYEETNPDFEVEVSSSSSNEYVFINIKSRFMPLTNEVWFKHTKDTEGDFSLISPMKYGINYTVKHSEQFFYKMTNEEDGVNYKITKIPLPSKYLLLNEPSNKASEFKPKSHTALEVVRKERLQLPGDKLITLPESHYFENRKDAIEVRGTNQLQIVQPTELIKTDYDAKLLDFEVTKHNLCVLEERNLSERLRILTLKNNRWNTVTLPEEYYTLKLEDNMTYNTQYLRYRVSMPHLPDKVNEHNMGTHKTDTIHLDHYSNFDPSKYRTEMITVEDCPIVLSYNVNEYNENSPFVLHTLGADSSKKDFQFDQAKVSLMDRGIVYAYPMVRGTKYLDDEWYLSGLNLRRIEHFLDVSIFLKEKQLTPSLGIYSEGLSGSVLALCSMLREPLLYDAISIHNPITDLTGYLNSSDLSANEKSALTEEFGSVENEEIYKILKLMNPYMLPISPEQDYPTDLLLTYDHEDTKNSTKSSCAAHSKKFIAKMREVNHKGDFMFVEELPRSYSSGPYADPLMQRTKSYSFLALSLLFRGTKEKRLIRSPQDPSVKYSDASQRSMDEKLKEYDM</sequence>
<feature type="domain" description="Peptidase S9A N-terminal" evidence="7">
    <location>
        <begin position="421"/>
        <end position="591"/>
    </location>
</feature>
<protein>
    <recommendedName>
        <fullName evidence="2">Prolyl endopeptidase-like</fullName>
    </recommendedName>
    <alternativeName>
        <fullName evidence="3">Prolylendopeptidase-like</fullName>
    </alternativeName>
</protein>
<dbReference type="Proteomes" id="UP001295684">
    <property type="component" value="Unassembled WGS sequence"/>
</dbReference>
<evidence type="ECO:0000256" key="5">
    <source>
        <dbReference type="SAM" id="MobiDB-lite"/>
    </source>
</evidence>
<feature type="region of interest" description="Disordered" evidence="5">
    <location>
        <begin position="32"/>
        <end position="102"/>
    </location>
</feature>
<dbReference type="PANTHER" id="PTHR11757:SF19">
    <property type="entry name" value="PROLYL ENDOPEPTIDASE-LIKE"/>
    <property type="match status" value="1"/>
</dbReference>
<feature type="domain" description="Peptidase S9 prolyl oligopeptidase catalytic" evidence="6">
    <location>
        <begin position="810"/>
        <end position="944"/>
    </location>
</feature>
<name>A0AAD1UK47_EUPCR</name>
<dbReference type="InterPro" id="IPR001375">
    <property type="entry name" value="Peptidase_S9_cat"/>
</dbReference>
<dbReference type="Gene3D" id="3.40.50.1820">
    <property type="entry name" value="alpha/beta hydrolase"/>
    <property type="match status" value="1"/>
</dbReference>
<evidence type="ECO:0000313" key="9">
    <source>
        <dbReference type="Proteomes" id="UP001295684"/>
    </source>
</evidence>
<evidence type="ECO:0000259" key="7">
    <source>
        <dbReference type="Pfam" id="PF02897"/>
    </source>
</evidence>
<dbReference type="InterPro" id="IPR051543">
    <property type="entry name" value="Serine_Peptidase_S9A"/>
</dbReference>
<evidence type="ECO:0000256" key="2">
    <source>
        <dbReference type="ARBA" id="ARBA00039290"/>
    </source>
</evidence>
<dbReference type="PANTHER" id="PTHR11757">
    <property type="entry name" value="PROTEASE FAMILY S9A OLIGOPEPTIDASE"/>
    <property type="match status" value="1"/>
</dbReference>
<comment type="function">
    <text evidence="4">Serine peptidase whose precise substrate specificity remains unclear. Does not cleave peptides after a arginine or lysine residue. Regulates trans-Golgi network morphology and sorting by regulating the membrane binding of the AP-1 complex. May play a role in the regulation of synaptic vesicle exocytosis.</text>
</comment>
<comment type="caution">
    <text evidence="8">The sequence shown here is derived from an EMBL/GenBank/DDBJ whole genome shotgun (WGS) entry which is preliminary data.</text>
</comment>
<feature type="region of interest" description="Disordered" evidence="5">
    <location>
        <begin position="1041"/>
        <end position="1066"/>
    </location>
</feature>
<dbReference type="GO" id="GO:0006508">
    <property type="term" value="P:proteolysis"/>
    <property type="evidence" value="ECO:0007669"/>
    <property type="project" value="InterPro"/>
</dbReference>
<organism evidence="8 9">
    <name type="scientific">Euplotes crassus</name>
    <dbReference type="NCBI Taxonomy" id="5936"/>
    <lineage>
        <taxon>Eukaryota</taxon>
        <taxon>Sar</taxon>
        <taxon>Alveolata</taxon>
        <taxon>Ciliophora</taxon>
        <taxon>Intramacronucleata</taxon>
        <taxon>Spirotrichea</taxon>
        <taxon>Hypotrichia</taxon>
        <taxon>Euplotida</taxon>
        <taxon>Euplotidae</taxon>
        <taxon>Moneuplotes</taxon>
    </lineage>
</organism>
<evidence type="ECO:0000256" key="4">
    <source>
        <dbReference type="ARBA" id="ARBA00045448"/>
    </source>
</evidence>
<dbReference type="InterPro" id="IPR029058">
    <property type="entry name" value="AB_hydrolase_fold"/>
</dbReference>
<feature type="compositionally biased region" description="Basic and acidic residues" evidence="5">
    <location>
        <begin position="33"/>
        <end position="43"/>
    </location>
</feature>
<comment type="similarity">
    <text evidence="1">Belongs to the peptidase S9A family.</text>
</comment>
<evidence type="ECO:0000256" key="1">
    <source>
        <dbReference type="ARBA" id="ARBA00005228"/>
    </source>
</evidence>
<dbReference type="EMBL" id="CAMPGE010011424">
    <property type="protein sequence ID" value="CAI2370259.1"/>
    <property type="molecule type" value="Genomic_DNA"/>
</dbReference>
<dbReference type="Pfam" id="PF02897">
    <property type="entry name" value="Peptidase_S9_N"/>
    <property type="match status" value="1"/>
</dbReference>
<feature type="compositionally biased region" description="Basic and acidic residues" evidence="5">
    <location>
        <begin position="1056"/>
        <end position="1066"/>
    </location>
</feature>
<dbReference type="InterPro" id="IPR023302">
    <property type="entry name" value="Pept_S9A_N"/>
</dbReference>
<evidence type="ECO:0000256" key="3">
    <source>
        <dbReference type="ARBA" id="ARBA00042165"/>
    </source>
</evidence>
<feature type="compositionally biased region" description="Polar residues" evidence="5">
    <location>
        <begin position="48"/>
        <end position="68"/>
    </location>
</feature>
<dbReference type="GO" id="GO:0004252">
    <property type="term" value="F:serine-type endopeptidase activity"/>
    <property type="evidence" value="ECO:0007669"/>
    <property type="project" value="InterPro"/>
</dbReference>
<dbReference type="AlphaFoldDB" id="A0AAD1UK47"/>
<dbReference type="Gene3D" id="2.130.10.120">
    <property type="entry name" value="Prolyl oligopeptidase, N-terminal domain"/>
    <property type="match status" value="1"/>
</dbReference>